<gene>
    <name evidence="1" type="ORF">GXY80_07945</name>
</gene>
<evidence type="ECO:0000313" key="2">
    <source>
        <dbReference type="Proteomes" id="UP000777265"/>
    </source>
</evidence>
<dbReference type="EMBL" id="JAAYEE010000128">
    <property type="protein sequence ID" value="NLW35397.1"/>
    <property type="molecule type" value="Genomic_DNA"/>
</dbReference>
<accession>A0A971M3Q8</accession>
<evidence type="ECO:0000313" key="1">
    <source>
        <dbReference type="EMBL" id="NLW35397.1"/>
    </source>
</evidence>
<sequence length="47" mass="5145">MNLGGTISDHPARGEKGALTTIMKRIGSVPGDEGERIFYHKTKETED</sequence>
<dbReference type="AlphaFoldDB" id="A0A971M3Q8"/>
<proteinExistence type="predicted"/>
<reference evidence="1" key="1">
    <citation type="journal article" date="2020" name="Biotechnol. Biofuels">
        <title>New insights from the biogas microbiome by comprehensive genome-resolved metagenomics of nearly 1600 species originating from multiple anaerobic digesters.</title>
        <authorList>
            <person name="Campanaro S."/>
            <person name="Treu L."/>
            <person name="Rodriguez-R L.M."/>
            <person name="Kovalovszki A."/>
            <person name="Ziels R.M."/>
            <person name="Maus I."/>
            <person name="Zhu X."/>
            <person name="Kougias P.G."/>
            <person name="Basile A."/>
            <person name="Luo G."/>
            <person name="Schluter A."/>
            <person name="Konstantinidis K.T."/>
            <person name="Angelidaki I."/>
        </authorList>
    </citation>
    <scope>NUCLEOTIDE SEQUENCE</scope>
    <source>
        <strain evidence="1">AS06rmzACSIP_7</strain>
    </source>
</reference>
<protein>
    <submittedName>
        <fullName evidence="1">Uncharacterized protein</fullName>
    </submittedName>
</protein>
<dbReference type="Proteomes" id="UP000777265">
    <property type="component" value="Unassembled WGS sequence"/>
</dbReference>
<organism evidence="1 2">
    <name type="scientific">Syntrophorhabdus aromaticivorans</name>
    <dbReference type="NCBI Taxonomy" id="328301"/>
    <lineage>
        <taxon>Bacteria</taxon>
        <taxon>Pseudomonadati</taxon>
        <taxon>Thermodesulfobacteriota</taxon>
        <taxon>Syntrophorhabdia</taxon>
        <taxon>Syntrophorhabdales</taxon>
        <taxon>Syntrophorhabdaceae</taxon>
        <taxon>Syntrophorhabdus</taxon>
    </lineage>
</organism>
<name>A0A971M3Q8_9BACT</name>
<comment type="caution">
    <text evidence="1">The sequence shown here is derived from an EMBL/GenBank/DDBJ whole genome shotgun (WGS) entry which is preliminary data.</text>
</comment>
<reference evidence="1" key="2">
    <citation type="submission" date="2020-01" db="EMBL/GenBank/DDBJ databases">
        <authorList>
            <person name="Campanaro S."/>
        </authorList>
    </citation>
    <scope>NUCLEOTIDE SEQUENCE</scope>
    <source>
        <strain evidence="1">AS06rmzACSIP_7</strain>
    </source>
</reference>